<feature type="domain" description="Amidohydrolase-related" evidence="1">
    <location>
        <begin position="290"/>
        <end position="429"/>
    </location>
</feature>
<dbReference type="InterPro" id="IPR050138">
    <property type="entry name" value="DHOase/Allantoinase_Hydrolase"/>
</dbReference>
<organism evidence="2 3">
    <name type="scientific">Pseudogemmobacter lacusdianii</name>
    <dbReference type="NCBI Taxonomy" id="3069608"/>
    <lineage>
        <taxon>Bacteria</taxon>
        <taxon>Pseudomonadati</taxon>
        <taxon>Pseudomonadota</taxon>
        <taxon>Alphaproteobacteria</taxon>
        <taxon>Rhodobacterales</taxon>
        <taxon>Paracoccaceae</taxon>
        <taxon>Pseudogemmobacter</taxon>
    </lineage>
</organism>
<evidence type="ECO:0000313" key="3">
    <source>
        <dbReference type="Proteomes" id="UP001239680"/>
    </source>
</evidence>
<keyword evidence="3" id="KW-1185">Reference proteome</keyword>
<gene>
    <name evidence="2" type="ORF">Q9295_16255</name>
</gene>
<dbReference type="Pfam" id="PF01979">
    <property type="entry name" value="Amidohydro_1"/>
    <property type="match status" value="1"/>
</dbReference>
<accession>A0ABU0W1M6</accession>
<evidence type="ECO:0000259" key="1">
    <source>
        <dbReference type="Pfam" id="PF01979"/>
    </source>
</evidence>
<dbReference type="Gene3D" id="2.30.40.10">
    <property type="entry name" value="Urease, subunit C, domain 1"/>
    <property type="match status" value="1"/>
</dbReference>
<dbReference type="Gene3D" id="3.20.20.140">
    <property type="entry name" value="Metal-dependent hydrolases"/>
    <property type="match status" value="1"/>
</dbReference>
<reference evidence="2 3" key="1">
    <citation type="submission" date="2023-08" db="EMBL/GenBank/DDBJ databases">
        <title>Characterization of two Paracoccaceae strains isolated from Phycosphere and proposal of Xinfangfangia lacusdiani sp. nov.</title>
        <authorList>
            <person name="Deng Y."/>
            <person name="Zhang Y.Q."/>
        </authorList>
    </citation>
    <scope>NUCLEOTIDE SEQUENCE [LARGE SCALE GENOMIC DNA]</scope>
    <source>
        <strain evidence="2 3">CPCC 101601</strain>
    </source>
</reference>
<evidence type="ECO:0000313" key="2">
    <source>
        <dbReference type="EMBL" id="MDQ2067929.1"/>
    </source>
</evidence>
<sequence>MTLDLLLKDGEIVFPGRGLRKGSIGVSKGKIVGIYSQSAEPAAREVVDCRDKWVLPGLIDPHTHIGFGSNETDFQTESRSAALGGVTGMMTFHRSDDLTKSTGPWKERGQAQSLIDFGFHFGITSHQQLQSLAVCAQTHGVTSVKVYLMYKGKAGQAKGFTEVDDGLLYAAMETTAKIRGGVVGVHCENVEVIPHFRTRLKEAGRDDLAVWDEQSPGFLEAENVFRVMYFGEKTGCPVNIVHMSSAESLEIVRRMRKRGGPAVHIETCSHYLSLTRDAGCGILGKVNPPLRQQADVEALWEGVAEGLITTIGSDHVPRKVATKGDSIWTATAGFPGIGTLLPVLLHEGVHKRSLPIELIAAATSANVARLYSIPNKGDIAVGMDADLVVVDPDRQITIDHETQLSHSDYTPYQGLTMQSAPCRTILRGRTIAVDGQLLDDAYTSPSGQYLHRS</sequence>
<dbReference type="InterPro" id="IPR006680">
    <property type="entry name" value="Amidohydro-rel"/>
</dbReference>
<dbReference type="RefSeq" id="WP_306681641.1">
    <property type="nucleotide sequence ID" value="NZ_JAVDBT010000019.1"/>
</dbReference>
<dbReference type="InterPro" id="IPR011059">
    <property type="entry name" value="Metal-dep_hydrolase_composite"/>
</dbReference>
<comment type="caution">
    <text evidence="2">The sequence shown here is derived from an EMBL/GenBank/DDBJ whole genome shotgun (WGS) entry which is preliminary data.</text>
</comment>
<dbReference type="EMBL" id="JAVDBT010000019">
    <property type="protein sequence ID" value="MDQ2067929.1"/>
    <property type="molecule type" value="Genomic_DNA"/>
</dbReference>
<dbReference type="PANTHER" id="PTHR43668:SF2">
    <property type="entry name" value="ALLANTOINASE"/>
    <property type="match status" value="1"/>
</dbReference>
<dbReference type="InterPro" id="IPR032466">
    <property type="entry name" value="Metal_Hydrolase"/>
</dbReference>
<dbReference type="Proteomes" id="UP001239680">
    <property type="component" value="Unassembled WGS sequence"/>
</dbReference>
<protein>
    <submittedName>
        <fullName evidence="2">Amidohydrolase family protein</fullName>
    </submittedName>
</protein>
<dbReference type="SUPFAM" id="SSF51338">
    <property type="entry name" value="Composite domain of metallo-dependent hydrolases"/>
    <property type="match status" value="1"/>
</dbReference>
<proteinExistence type="predicted"/>
<name>A0ABU0W1M6_9RHOB</name>
<dbReference type="SUPFAM" id="SSF51556">
    <property type="entry name" value="Metallo-dependent hydrolases"/>
    <property type="match status" value="1"/>
</dbReference>
<dbReference type="PANTHER" id="PTHR43668">
    <property type="entry name" value="ALLANTOINASE"/>
    <property type="match status" value="1"/>
</dbReference>